<dbReference type="HOGENOM" id="CLU_1992676_0_0_1"/>
<protein>
    <submittedName>
        <fullName evidence="1">Uncharacterized protein</fullName>
    </submittedName>
</protein>
<accession>J4GNR6</accession>
<dbReference type="AlphaFoldDB" id="J4GNR6"/>
<dbReference type="GeneID" id="24096766"/>
<gene>
    <name evidence="1" type="ORF">FIBRA_03926</name>
</gene>
<proteinExistence type="predicted"/>
<evidence type="ECO:0000313" key="1">
    <source>
        <dbReference type="EMBL" id="CCM01855.1"/>
    </source>
</evidence>
<keyword evidence="2" id="KW-1185">Reference proteome</keyword>
<sequence>MLQNTLEHRESTDLCTRKAAFTTLSATFLSPSQESLTDSSFTEVATSFSSLATALDQRGRFLDWTVDDIPPRQIISMSLVFEEDSDQTACRFKRSQAEGGLIFASYDNLCLGDAHGYISGNLHSQ</sequence>
<dbReference type="EMBL" id="HE797052">
    <property type="protein sequence ID" value="CCM01855.1"/>
    <property type="molecule type" value="Genomic_DNA"/>
</dbReference>
<reference evidence="1 2" key="1">
    <citation type="journal article" date="2012" name="Appl. Environ. Microbiol.">
        <title>Short-read sequencing for genomic analysis of the brown rot fungus Fibroporia radiculosa.</title>
        <authorList>
            <person name="Tang J.D."/>
            <person name="Perkins A.D."/>
            <person name="Sonstegard T.S."/>
            <person name="Schroeder S.G."/>
            <person name="Burgess S.C."/>
            <person name="Diehl S.V."/>
        </authorList>
    </citation>
    <scope>NUCLEOTIDE SEQUENCE [LARGE SCALE GENOMIC DNA]</scope>
    <source>
        <strain evidence="1 2">TFFH 294</strain>
    </source>
</reference>
<organism evidence="1 2">
    <name type="scientific">Fibroporia radiculosa</name>
    <dbReference type="NCBI Taxonomy" id="599839"/>
    <lineage>
        <taxon>Eukaryota</taxon>
        <taxon>Fungi</taxon>
        <taxon>Dikarya</taxon>
        <taxon>Basidiomycota</taxon>
        <taxon>Agaricomycotina</taxon>
        <taxon>Agaricomycetes</taxon>
        <taxon>Polyporales</taxon>
        <taxon>Fibroporiaceae</taxon>
        <taxon>Fibroporia</taxon>
    </lineage>
</organism>
<evidence type="ECO:0000313" key="2">
    <source>
        <dbReference type="Proteomes" id="UP000006352"/>
    </source>
</evidence>
<dbReference type="Proteomes" id="UP000006352">
    <property type="component" value="Unassembled WGS sequence"/>
</dbReference>
<dbReference type="RefSeq" id="XP_012181138.1">
    <property type="nucleotide sequence ID" value="XM_012325748.1"/>
</dbReference>
<name>J4GNR6_9APHY</name>
<dbReference type="InParanoid" id="J4GNR6"/>